<dbReference type="InterPro" id="IPR036304">
    <property type="entry name" value="MTH1184"/>
</dbReference>
<dbReference type="AlphaFoldDB" id="A0A0U3EDU3"/>
<organism evidence="2 3">
    <name type="scientific">Methanobrevibacter millerae</name>
    <dbReference type="NCBI Taxonomy" id="230361"/>
    <lineage>
        <taxon>Archaea</taxon>
        <taxon>Methanobacteriati</taxon>
        <taxon>Methanobacteriota</taxon>
        <taxon>Methanomada group</taxon>
        <taxon>Methanobacteria</taxon>
        <taxon>Methanobacteriales</taxon>
        <taxon>Methanobacteriaceae</taxon>
        <taxon>Methanobrevibacter</taxon>
    </lineage>
</organism>
<dbReference type="PATRIC" id="fig|230361.4.peg.2108"/>
<protein>
    <recommendedName>
        <fullName evidence="1">DUF1922 domain-containing protein</fullName>
    </recommendedName>
</protein>
<dbReference type="GeneID" id="26736990"/>
<dbReference type="SUPFAM" id="SSF57821">
    <property type="entry name" value="Hypothetical protein MTH1184"/>
    <property type="match status" value="1"/>
</dbReference>
<proteinExistence type="predicted"/>
<dbReference type="Proteomes" id="UP000067738">
    <property type="component" value="Chromosome"/>
</dbReference>
<dbReference type="RefSeq" id="WP_058740008.1">
    <property type="nucleotide sequence ID" value="NZ_CP011266.1"/>
</dbReference>
<evidence type="ECO:0000313" key="2">
    <source>
        <dbReference type="EMBL" id="ALT69793.1"/>
    </source>
</evidence>
<reference evidence="2 3" key="1">
    <citation type="submission" date="2015-04" db="EMBL/GenBank/DDBJ databases">
        <title>The complete genome sequence of the rumen methanogen Methanobrevibacter millerae SM9.</title>
        <authorList>
            <person name="Leahy S.C."/>
            <person name="Kelly W.J."/>
            <person name="Pacheco D.M."/>
            <person name="Li D."/>
            <person name="Altermann E."/>
            <person name="Attwood G.T."/>
        </authorList>
    </citation>
    <scope>NUCLEOTIDE SEQUENCE [LARGE SCALE GENOMIC DNA]</scope>
    <source>
        <strain evidence="2 3">SM9</strain>
    </source>
</reference>
<dbReference type="InterPro" id="IPR015166">
    <property type="entry name" value="DUF1922"/>
</dbReference>
<sequence length="70" mass="8065">MYYIFRCDCGRVLYAKEGVATRKCVCGKTLKVKGRRIFKKVETREEASYAVQKMQDEIYGNTGFIKASDL</sequence>
<dbReference type="Gene3D" id="3.90.820.10">
    <property type="entry name" value="Structural Genomics, Unknown Function 30-nov-00 1gh9 Mol_id"/>
    <property type="match status" value="1"/>
</dbReference>
<feature type="domain" description="DUF1922" evidence="1">
    <location>
        <begin position="1"/>
        <end position="56"/>
    </location>
</feature>
<gene>
    <name evidence="2" type="ORF">sm9_2037</name>
</gene>
<dbReference type="EMBL" id="CP011266">
    <property type="protein sequence ID" value="ALT69793.1"/>
    <property type="molecule type" value="Genomic_DNA"/>
</dbReference>
<accession>A0A0U3EDU3</accession>
<keyword evidence="3" id="KW-1185">Reference proteome</keyword>
<dbReference type="KEGG" id="mmil:sm9_2037"/>
<name>A0A0U3EDU3_9EURY</name>
<evidence type="ECO:0000259" key="1">
    <source>
        <dbReference type="Pfam" id="PF09082"/>
    </source>
</evidence>
<evidence type="ECO:0000313" key="3">
    <source>
        <dbReference type="Proteomes" id="UP000067738"/>
    </source>
</evidence>
<dbReference type="Pfam" id="PF09082">
    <property type="entry name" value="DUF1922"/>
    <property type="match status" value="1"/>
</dbReference>
<dbReference type="OrthoDB" id="68547at2157"/>